<keyword evidence="2" id="KW-0238">DNA-binding</keyword>
<proteinExistence type="predicted"/>
<protein>
    <submittedName>
        <fullName evidence="5">DUF5937 family protein</fullName>
    </submittedName>
</protein>
<evidence type="ECO:0000256" key="2">
    <source>
        <dbReference type="ARBA" id="ARBA00023125"/>
    </source>
</evidence>
<sequence>MIRFRLELADLAATSFAYSPLQETVLSLRLWTGHAARLPHVRTLASDMRAAFHQLDHELLTSLVARHRYWVPDLLTPRPPVPAPDIRAEFAALRATDPALLAPDLERTFLPLGEPIPPRLAAGLREPAGLLADIADALETYWTACLLPRWPRIRSVLEADLAHRARTLAEHGAGRLFSGISERLTWSEGILTIQRNGPWPDATTDIPIDGRRLLLTPSCFVDGVSTMLSPNAPPHIVYTTRALAVLGESAAPPVPRSLELLLGRPRAQLLALLTEPATTTELAHRLHVTPPAVSQHLAALTAAHLLERTRQGRHVHYRQSALGAALHTAQTAPPPHP</sequence>
<evidence type="ECO:0000313" key="5">
    <source>
        <dbReference type="EMBL" id="BFP45023.1"/>
    </source>
</evidence>
<keyword evidence="1" id="KW-0805">Transcription regulation</keyword>
<dbReference type="SUPFAM" id="SSF46785">
    <property type="entry name" value="Winged helix' DNA-binding domain"/>
    <property type="match status" value="1"/>
</dbReference>
<dbReference type="AlphaFoldDB" id="A0AB33JUC6"/>
<accession>A0AB33JUC6</accession>
<dbReference type="EMBL" id="AP035881">
    <property type="protein sequence ID" value="BFP45023.1"/>
    <property type="molecule type" value="Genomic_DNA"/>
</dbReference>
<evidence type="ECO:0000256" key="3">
    <source>
        <dbReference type="ARBA" id="ARBA00023163"/>
    </source>
</evidence>
<dbReference type="SMART" id="SM00418">
    <property type="entry name" value="HTH_ARSR"/>
    <property type="match status" value="1"/>
</dbReference>
<dbReference type="RefSeq" id="WP_407987576.1">
    <property type="nucleotide sequence ID" value="NZ_AP035881.2"/>
</dbReference>
<reference evidence="5" key="1">
    <citation type="submission" date="2024-07" db="EMBL/GenBank/DDBJ databases">
        <title>Complete genome sequences of cellulolytic bacteria, Kitasatospora sp. CMC57 and Streptomyces sp. CMC78, isolated from Japanese agricultural soil.</title>
        <authorList>
            <person name="Hashimoto T."/>
            <person name="Ito M."/>
            <person name="Iwamoto M."/>
            <person name="Fukahori D."/>
            <person name="Shoda T."/>
            <person name="Sakoda M."/>
            <person name="Morohoshi T."/>
            <person name="Mitsuboshi M."/>
            <person name="Nishizawa T."/>
        </authorList>
    </citation>
    <scope>NUCLEOTIDE SEQUENCE</scope>
    <source>
        <strain evidence="5">CMC57</strain>
    </source>
</reference>
<dbReference type="GO" id="GO:0003700">
    <property type="term" value="F:DNA-binding transcription factor activity"/>
    <property type="evidence" value="ECO:0007669"/>
    <property type="project" value="InterPro"/>
</dbReference>
<evidence type="ECO:0000259" key="4">
    <source>
        <dbReference type="PROSITE" id="PS50987"/>
    </source>
</evidence>
<dbReference type="Gene3D" id="1.10.10.10">
    <property type="entry name" value="Winged helix-like DNA-binding domain superfamily/Winged helix DNA-binding domain"/>
    <property type="match status" value="1"/>
</dbReference>
<dbReference type="InterPro" id="IPR051011">
    <property type="entry name" value="Metal_resp_trans_reg"/>
</dbReference>
<name>A0AB33JUC6_9ACTN</name>
<dbReference type="PANTHER" id="PTHR43132">
    <property type="entry name" value="ARSENICAL RESISTANCE OPERON REPRESSOR ARSR-RELATED"/>
    <property type="match status" value="1"/>
</dbReference>
<dbReference type="GO" id="GO:0003677">
    <property type="term" value="F:DNA binding"/>
    <property type="evidence" value="ECO:0007669"/>
    <property type="project" value="UniProtKB-KW"/>
</dbReference>
<dbReference type="InterPro" id="IPR001845">
    <property type="entry name" value="HTH_ArsR_DNA-bd_dom"/>
</dbReference>
<evidence type="ECO:0000256" key="1">
    <source>
        <dbReference type="ARBA" id="ARBA00023015"/>
    </source>
</evidence>
<dbReference type="InterPro" id="IPR036388">
    <property type="entry name" value="WH-like_DNA-bd_sf"/>
</dbReference>
<keyword evidence="3" id="KW-0804">Transcription</keyword>
<gene>
    <name evidence="5" type="ORF">KCMC57_13910</name>
</gene>
<organism evidence="5">
    <name type="scientific">Kitasatospora sp. CMC57</name>
    <dbReference type="NCBI Taxonomy" id="3231513"/>
    <lineage>
        <taxon>Bacteria</taxon>
        <taxon>Bacillati</taxon>
        <taxon>Actinomycetota</taxon>
        <taxon>Actinomycetes</taxon>
        <taxon>Kitasatosporales</taxon>
        <taxon>Streptomycetaceae</taxon>
        <taxon>Kitasatospora</taxon>
    </lineage>
</organism>
<dbReference type="PROSITE" id="PS50987">
    <property type="entry name" value="HTH_ARSR_2"/>
    <property type="match status" value="1"/>
</dbReference>
<dbReference type="PANTHER" id="PTHR43132:SF8">
    <property type="entry name" value="HTH-TYPE TRANSCRIPTIONAL REGULATOR KMTR"/>
    <property type="match status" value="1"/>
</dbReference>
<feature type="domain" description="HTH arsR-type" evidence="4">
    <location>
        <begin position="246"/>
        <end position="337"/>
    </location>
</feature>
<dbReference type="InterPro" id="IPR036390">
    <property type="entry name" value="WH_DNA-bd_sf"/>
</dbReference>
<dbReference type="Pfam" id="PF01022">
    <property type="entry name" value="HTH_5"/>
    <property type="match status" value="1"/>
</dbReference>